<dbReference type="EMBL" id="JZBS01000148">
    <property type="protein sequence ID" value="KKK27036.1"/>
    <property type="molecule type" value="Genomic_DNA"/>
</dbReference>
<feature type="compositionally biased region" description="Basic and acidic residues" evidence="7">
    <location>
        <begin position="1550"/>
        <end position="1566"/>
    </location>
</feature>
<dbReference type="SUPFAM" id="SSF48371">
    <property type="entry name" value="ARM repeat"/>
    <property type="match status" value="1"/>
</dbReference>
<dbReference type="GO" id="GO:0140445">
    <property type="term" value="C:chromosome, telomeric repeat region"/>
    <property type="evidence" value="ECO:0007669"/>
    <property type="project" value="TreeGrafter"/>
</dbReference>
<evidence type="ECO:0000259" key="8">
    <source>
        <dbReference type="Pfam" id="PF12231"/>
    </source>
</evidence>
<reference evidence="9 10" key="1">
    <citation type="submission" date="2015-02" db="EMBL/GenBank/DDBJ databases">
        <title>Draft Genome Sequences of Two Closely-Related Aflatoxigenic Aspergillus Species Obtained from the Cote d'Ivoire.</title>
        <authorList>
            <person name="Moore G.G."/>
            <person name="Beltz S.B."/>
            <person name="Mack B.M."/>
        </authorList>
    </citation>
    <scope>NUCLEOTIDE SEQUENCE [LARGE SCALE GENOMIC DNA]</scope>
    <source>
        <strain evidence="9 10">SRRC1468</strain>
    </source>
</reference>
<sequence>MVEVLGPLSARPPTPPRIVSRMLSEKDRTVDSPVIVQTPIESPSLTNGSTGGASGRQSKRVNFSPWTKYIKPPSFTNAKSKVLPPSNECKPTKSILKSTGSPGPVNTPSITPYTPESFAMLLESITQQLAGESTSSRIDAYMQFFGALRAYEKLPPEDEIVRKLGLITQFIQRDIGRDLAKGGPLDTNLVIQALKLSVVLVWHPQISPHLSDDFKLVLVEHSLSSLEDGKLPKSVMTHYLSVLSTQRFPAKILTNARITRILTMLHGLTNKVKGNAVVSQRLMIYERLFEQSKSAFVLQPSLWMDHLLSGLLHHIREVRIKAIELGFNAYMAFGPSPAMSKTLRDIFDRPLDNDRKLASEICERMSRMMASPESGDHVPQIWGVIVLLLRSKRFHIDQWQHFKEWVLVLQKCFNCSDSEIKSKAIGGWNRFVLVANISETTSPSLLRMLSKPILSQFERKKQEKHGSQPSQLAIASYYNLLYYAFRPSASYQQLDIVWEEYIAQPSSNIFSSVPSLSDRVAHALSHMLWSSQANVWSENRVNETKRVVPEELPSLDCKWVRSRITSVLKVFEDILKSSIWGPDIDKSNIAIAWVNLSNALSYSSSKEITPSPESMQAVAHVLGLLQRLWNAGPLSLNAVGESSKDAFFERFRFLSTAMIVALGSIPFTEKLLLKTADSTYQAANTPTHRHSNANNNLDSPILHLLRLISDISGLSEPTASYLRLINGTLEAACNGRVTRGSRLELLRQCADLYPSGKEFHFGVDNFAQIVWKSTAQLSADCLRSFPIESARERDGSVHRDYDNLVKILSVGLKFSNVHDAWDQLIEAFIHVLRTERGDRVIATTVVDLADFMMDIDIRTTCLSASSLFNHSLSLSFLDHNTTVVNEHNQESHGDNESFFPQKLIELANRILRGSYEEFQPSEINGVAVFIESLASFLGSGVAAFRSRLLETLQESLALYLKDAARKLTVESGVESRILTACRALSAAVLNILQGALPHDTSTLDTFQNIICAGLGSSHASIARRFIDFWSSTFGTQNSLRYPEAVSQALQNLETHLNSQVSSSLPEDKSPVCAKSFWDEFKANNQKGATQRSRPQLETVRTNLKDMAAESQIAFTLDAPTESPYSARLDSSPVTRGSESTGPALQQPRKSSPQGLKSKNTLHQSAPMNDSLPVPSSKKTSVRHSEVFFMIDNLRSSSPPTNTPRDVGFMTPPHLRNLRNADSETETPQTPTLPAVVGDNEDNFLGSSPTPGIRGCSHSVGSEIPSTIVGSQMDIDPPSSPPELELGSPDIRQKSLALDNTPGKDKISKNRKRRNRARRSKTVTDKKVGESSPVKEGATQGERKEEKSLRSRLRSSTVANNEQSAAKKTQEGPMKTMCREVSHDPATDATTEPSSTNDVPQVGPQVVSKDDGKQPFAEPSDFIADSCSEDMDTQAISQLEHDLVSAVDLGRTRVNGEAGPSEPAPVTRKRKREEEAEAARSSKERRRSSRLSTATLLADAEEKLSVHSKKQKIPTITSAAAPHSPTATAALLKKRMYDADMEFATPRKQHEHTPEQKKEKTKNKDAENQGASQKRRSSRISGLAGPDIPVDSPTPKKSPRSSRSSKQNKKRRECRGGQARSQTDSTQYMEAVASRNSPEPQDMQPSIQSADSPFEAHGSLAPPVPDMELKTPSKATVEKPSDNDIRMAEVGPEAEAEIAADNASTTNLDNQASRPFPAEDSEPVKEPGIKTSLRELLDKVKLAALDRDTVKEIDDLLFNFRVEVHEALRRHCDATS</sequence>
<dbReference type="PANTHER" id="PTHR22928:SF3">
    <property type="entry name" value="TELOMERE-ASSOCIATED PROTEIN RIF1"/>
    <property type="match status" value="1"/>
</dbReference>
<feature type="compositionally biased region" description="Polar residues" evidence="7">
    <location>
        <begin position="1131"/>
        <end position="1167"/>
    </location>
</feature>
<feature type="region of interest" description="Disordered" evidence="7">
    <location>
        <begin position="39"/>
        <end position="58"/>
    </location>
</feature>
<evidence type="ECO:0000313" key="10">
    <source>
        <dbReference type="Proteomes" id="UP000034291"/>
    </source>
</evidence>
<feature type="compositionally biased region" description="Polar residues" evidence="7">
    <location>
        <begin position="95"/>
        <end position="107"/>
    </location>
</feature>
<dbReference type="InterPro" id="IPR016024">
    <property type="entry name" value="ARM-type_fold"/>
</dbReference>
<gene>
    <name evidence="9" type="ORF">ARAM_001133</name>
</gene>
<feature type="compositionally biased region" description="Basic and acidic residues" evidence="7">
    <location>
        <begin position="1471"/>
        <end position="1481"/>
    </location>
</feature>
<feature type="region of interest" description="Disordered" evidence="7">
    <location>
        <begin position="1216"/>
        <end position="1427"/>
    </location>
</feature>
<feature type="compositionally biased region" description="Low complexity" evidence="7">
    <location>
        <begin position="1513"/>
        <end position="1529"/>
    </location>
</feature>
<proteinExistence type="predicted"/>
<dbReference type="OrthoDB" id="5399929at2759"/>
<organism evidence="9 10">
    <name type="scientific">Aspergillus rambellii</name>
    <dbReference type="NCBI Taxonomy" id="308745"/>
    <lineage>
        <taxon>Eukaryota</taxon>
        <taxon>Fungi</taxon>
        <taxon>Dikarya</taxon>
        <taxon>Ascomycota</taxon>
        <taxon>Pezizomycotina</taxon>
        <taxon>Eurotiomycetes</taxon>
        <taxon>Eurotiomycetidae</taxon>
        <taxon>Eurotiales</taxon>
        <taxon>Aspergillaceae</taxon>
        <taxon>Aspergillus</taxon>
        <taxon>Aspergillus subgen. Nidulantes</taxon>
    </lineage>
</organism>
<feature type="compositionally biased region" description="Polar residues" evidence="7">
    <location>
        <begin position="39"/>
        <end position="48"/>
    </location>
</feature>
<feature type="domain" description="Telomere-associated protein Rif1 N-terminal" evidence="8">
    <location>
        <begin position="129"/>
        <end position="502"/>
    </location>
</feature>
<dbReference type="Proteomes" id="UP000034291">
    <property type="component" value="Unassembled WGS sequence"/>
</dbReference>
<feature type="region of interest" description="Disordered" evidence="7">
    <location>
        <begin position="80"/>
        <end position="107"/>
    </location>
</feature>
<evidence type="ECO:0000313" key="9">
    <source>
        <dbReference type="EMBL" id="KKK27036.1"/>
    </source>
</evidence>
<feature type="compositionally biased region" description="Polar residues" evidence="7">
    <location>
        <begin position="1356"/>
        <end position="1366"/>
    </location>
</feature>
<feature type="compositionally biased region" description="Basic residues" evidence="7">
    <location>
        <begin position="1308"/>
        <end position="1320"/>
    </location>
</feature>
<feature type="compositionally biased region" description="Basic and acidic residues" evidence="7">
    <location>
        <begin position="1666"/>
        <end position="1686"/>
    </location>
</feature>
<dbReference type="PANTHER" id="PTHR22928">
    <property type="entry name" value="TELOMERE-ASSOCIATED PROTEIN RIF1"/>
    <property type="match status" value="1"/>
</dbReference>
<accession>A0A0F8VUW5</accession>
<evidence type="ECO:0000256" key="2">
    <source>
        <dbReference type="ARBA" id="ARBA00004574"/>
    </source>
</evidence>
<dbReference type="STRING" id="308745.A0A0F8VUW5"/>
<feature type="region of interest" description="Disordered" evidence="7">
    <location>
        <begin position="1114"/>
        <end position="1178"/>
    </location>
</feature>
<dbReference type="GO" id="GO:0005634">
    <property type="term" value="C:nucleus"/>
    <property type="evidence" value="ECO:0007669"/>
    <property type="project" value="UniProtKB-SubCell"/>
</dbReference>
<name>A0A0F8VUW5_9EURO</name>
<evidence type="ECO:0000256" key="6">
    <source>
        <dbReference type="ARBA" id="ARBA00023306"/>
    </source>
</evidence>
<dbReference type="InterPro" id="IPR022031">
    <property type="entry name" value="Rif1_N"/>
</dbReference>
<protein>
    <recommendedName>
        <fullName evidence="8">Telomere-associated protein Rif1 N-terminal domain-containing protein</fullName>
    </recommendedName>
</protein>
<evidence type="ECO:0000256" key="1">
    <source>
        <dbReference type="ARBA" id="ARBA00004123"/>
    </source>
</evidence>
<feature type="region of interest" description="Disordered" evidence="7">
    <location>
        <begin position="1449"/>
        <end position="1728"/>
    </location>
</feature>
<evidence type="ECO:0000256" key="5">
    <source>
        <dbReference type="ARBA" id="ARBA00023242"/>
    </source>
</evidence>
<feature type="compositionally biased region" description="Polar residues" evidence="7">
    <location>
        <begin position="1701"/>
        <end position="1712"/>
    </location>
</feature>
<keyword evidence="4" id="KW-0779">Telomere</keyword>
<evidence type="ECO:0000256" key="4">
    <source>
        <dbReference type="ARBA" id="ARBA00022895"/>
    </source>
</evidence>
<evidence type="ECO:0000256" key="7">
    <source>
        <dbReference type="SAM" id="MobiDB-lite"/>
    </source>
</evidence>
<comment type="caution">
    <text evidence="9">The sequence shown here is derived from an EMBL/GenBank/DDBJ whole genome shotgun (WGS) entry which is preliminary data.</text>
</comment>
<keyword evidence="3" id="KW-0158">Chromosome</keyword>
<feature type="compositionally biased region" description="Basic and acidic residues" evidence="7">
    <location>
        <begin position="1376"/>
        <end position="1385"/>
    </location>
</feature>
<dbReference type="GO" id="GO:0000723">
    <property type="term" value="P:telomere maintenance"/>
    <property type="evidence" value="ECO:0007669"/>
    <property type="project" value="TreeGrafter"/>
</dbReference>
<keyword evidence="5" id="KW-0539">Nucleus</keyword>
<comment type="subcellular location">
    <subcellularLocation>
        <location evidence="2">Chromosome</location>
        <location evidence="2">Telomere</location>
    </subcellularLocation>
    <subcellularLocation>
        <location evidence="1">Nucleus</location>
    </subcellularLocation>
</comment>
<keyword evidence="6" id="KW-0131">Cell cycle</keyword>
<evidence type="ECO:0000256" key="3">
    <source>
        <dbReference type="ARBA" id="ARBA00022454"/>
    </source>
</evidence>
<feature type="compositionally biased region" description="Polar residues" evidence="7">
    <location>
        <begin position="1387"/>
        <end position="1398"/>
    </location>
</feature>
<keyword evidence="10" id="KW-1185">Reference proteome</keyword>
<feature type="compositionally biased region" description="Polar residues" evidence="7">
    <location>
        <begin position="1618"/>
        <end position="1650"/>
    </location>
</feature>
<dbReference type="Pfam" id="PF12231">
    <property type="entry name" value="Rif1_N"/>
    <property type="match status" value="1"/>
</dbReference>